<dbReference type="OrthoDB" id="1091850at2"/>
<feature type="chain" id="PRO_5021006460" description="HmuY protein" evidence="1">
    <location>
        <begin position="22"/>
        <end position="467"/>
    </location>
</feature>
<dbReference type="EMBL" id="SSNZ01000003">
    <property type="protein sequence ID" value="THF50536.1"/>
    <property type="molecule type" value="Genomic_DNA"/>
</dbReference>
<sequence>MKSKILQLALFLILFVTASCEKDYTVEQNPFVIAFERQSIDFSTIPDQREMKLIFSEPAKTDGKISIKLSGTHASYGVDFSTLPEAQGGVLELPFTKGQSELFFTFKNLIYPFDNDEKSILMEVIAINYTGETSIQGYTTSLVSFQRSLGATLLPEIGGPNQGNQIFVDLSKETMTSSRRDVWDLGFYSGDQFRVTINGSLYMAVKKLDATNIDAVTPASVSAFQSQVAVGTFDPTNTNYVDAPNGLINQTAIAEISANDAENNVYLVNMGYTIGNTTPPAGTVAIAGDARGWKKIRVLRDGDNYMLQYADLNSTTHQQVTIAKKPDYNFTFFSLATQNVVNVEPQKNLWDLCFTVFTNEIQGSGSYGYSDFVLNNLKAGVKGYRVAVTSAVNFNNFAMANVVESNFMDDQRVIGAEWRDVFTGSAYTDRFYVIKDTDGNYYKVRMLEFLNEGGVRGYPKFEYKLIQ</sequence>
<reference evidence="2 3" key="1">
    <citation type="submission" date="2019-04" db="EMBL/GenBank/DDBJ databases">
        <title>Flavobacterium sp. nov. isolated from construction timber.</title>
        <authorList>
            <person name="Lin S.-Y."/>
            <person name="Chang C.-T."/>
            <person name="Young C.-C."/>
        </authorList>
    </citation>
    <scope>NUCLEOTIDE SEQUENCE [LARGE SCALE GENOMIC DNA]</scope>
    <source>
        <strain evidence="2 3">CC-CTC003</strain>
    </source>
</reference>
<organism evidence="2 3">
    <name type="scientific">Flavobacterium supellecticarium</name>
    <dbReference type="NCBI Taxonomy" id="2565924"/>
    <lineage>
        <taxon>Bacteria</taxon>
        <taxon>Pseudomonadati</taxon>
        <taxon>Bacteroidota</taxon>
        <taxon>Flavobacteriia</taxon>
        <taxon>Flavobacteriales</taxon>
        <taxon>Flavobacteriaceae</taxon>
        <taxon>Flavobacterium</taxon>
    </lineage>
</organism>
<dbReference type="PROSITE" id="PS51257">
    <property type="entry name" value="PROKAR_LIPOPROTEIN"/>
    <property type="match status" value="1"/>
</dbReference>
<protein>
    <recommendedName>
        <fullName evidence="4">HmuY protein</fullName>
    </recommendedName>
</protein>
<evidence type="ECO:0000256" key="1">
    <source>
        <dbReference type="SAM" id="SignalP"/>
    </source>
</evidence>
<keyword evidence="3" id="KW-1185">Reference proteome</keyword>
<proteinExistence type="predicted"/>
<dbReference type="Pfam" id="PF14064">
    <property type="entry name" value="HmuY"/>
    <property type="match status" value="2"/>
</dbReference>
<name>A0A4S3ZXJ9_9FLAO</name>
<dbReference type="Proteomes" id="UP000307507">
    <property type="component" value="Unassembled WGS sequence"/>
</dbReference>
<comment type="caution">
    <text evidence="2">The sequence shown here is derived from an EMBL/GenBank/DDBJ whole genome shotgun (WGS) entry which is preliminary data.</text>
</comment>
<evidence type="ECO:0008006" key="4">
    <source>
        <dbReference type="Google" id="ProtNLM"/>
    </source>
</evidence>
<keyword evidence="1" id="KW-0732">Signal</keyword>
<dbReference type="InterPro" id="IPR025921">
    <property type="entry name" value="HmuY"/>
</dbReference>
<dbReference type="CDD" id="cd12105">
    <property type="entry name" value="HmuY"/>
    <property type="match status" value="1"/>
</dbReference>
<feature type="signal peptide" evidence="1">
    <location>
        <begin position="1"/>
        <end position="21"/>
    </location>
</feature>
<dbReference type="RefSeq" id="WP_136403077.1">
    <property type="nucleotide sequence ID" value="NZ_SSNZ01000003.1"/>
</dbReference>
<gene>
    <name evidence="2" type="ORF">E6C50_09920</name>
</gene>
<accession>A0A4S3ZXJ9</accession>
<evidence type="ECO:0000313" key="3">
    <source>
        <dbReference type="Proteomes" id="UP000307507"/>
    </source>
</evidence>
<evidence type="ECO:0000313" key="2">
    <source>
        <dbReference type="EMBL" id="THF50536.1"/>
    </source>
</evidence>
<dbReference type="AlphaFoldDB" id="A0A4S3ZXJ9"/>